<evidence type="ECO:0000313" key="2">
    <source>
        <dbReference type="Proteomes" id="UP000282892"/>
    </source>
</evidence>
<accession>A0A3Q9QVW3</accession>
<dbReference type="GO" id="GO:0016746">
    <property type="term" value="F:acyltransferase activity"/>
    <property type="evidence" value="ECO:0007669"/>
    <property type="project" value="UniProtKB-KW"/>
</dbReference>
<keyword evidence="1" id="KW-0808">Transferase</keyword>
<gene>
    <name evidence="1" type="ORF">CHR53_26575</name>
</gene>
<reference evidence="1 2" key="1">
    <citation type="submission" date="2017-07" db="EMBL/GenBank/DDBJ databases">
        <title>The complete genome sequence of Bacillus mesonae strain H20-5, an efficient strain improving plant abiotic stress resistance.</title>
        <authorList>
            <person name="Kim S.Y."/>
            <person name="Song H."/>
            <person name="Sang M.K."/>
            <person name="Weon H.-Y."/>
            <person name="Song J."/>
        </authorList>
    </citation>
    <scope>NUCLEOTIDE SEQUENCE [LARGE SCALE GENOMIC DNA]</scope>
    <source>
        <strain evidence="1 2">H20-5</strain>
    </source>
</reference>
<dbReference type="KEGG" id="nmk:CHR53_26575"/>
<sequence>MYFEYLLDALLGPREILHSMECSVCGLEETYYRDPVSRRQLGRACYGCNFVQKFDF</sequence>
<proteinExistence type="predicted"/>
<keyword evidence="2" id="KW-1185">Reference proteome</keyword>
<keyword evidence="1" id="KW-0012">Acyltransferase</keyword>
<dbReference type="OrthoDB" id="2901877at2"/>
<dbReference type="RefSeq" id="WP_066389294.1">
    <property type="nucleotide sequence ID" value="NZ_CP022572.1"/>
</dbReference>
<organism evidence="1 2">
    <name type="scientific">Neobacillus mesonae</name>
    <dbReference type="NCBI Taxonomy" id="1193713"/>
    <lineage>
        <taxon>Bacteria</taxon>
        <taxon>Bacillati</taxon>
        <taxon>Bacillota</taxon>
        <taxon>Bacilli</taxon>
        <taxon>Bacillales</taxon>
        <taxon>Bacillaceae</taxon>
        <taxon>Neobacillus</taxon>
    </lineage>
</organism>
<name>A0A3Q9QVW3_9BACI</name>
<dbReference type="EMBL" id="CP022572">
    <property type="protein sequence ID" value="AZU64508.1"/>
    <property type="molecule type" value="Genomic_DNA"/>
</dbReference>
<evidence type="ECO:0000313" key="1">
    <source>
        <dbReference type="EMBL" id="AZU64508.1"/>
    </source>
</evidence>
<dbReference type="AlphaFoldDB" id="A0A3Q9QVW3"/>
<dbReference type="Proteomes" id="UP000282892">
    <property type="component" value="Chromosome"/>
</dbReference>
<protein>
    <submittedName>
        <fullName evidence="1">Acyltransferase</fullName>
    </submittedName>
</protein>